<dbReference type="GO" id="GO:0003677">
    <property type="term" value="F:DNA binding"/>
    <property type="evidence" value="ECO:0007669"/>
    <property type="project" value="UniProtKB-KW"/>
</dbReference>
<organism evidence="7 8">
    <name type="scientific">Xylaria hypoxylon</name>
    <dbReference type="NCBI Taxonomy" id="37992"/>
    <lineage>
        <taxon>Eukaryota</taxon>
        <taxon>Fungi</taxon>
        <taxon>Dikarya</taxon>
        <taxon>Ascomycota</taxon>
        <taxon>Pezizomycotina</taxon>
        <taxon>Sordariomycetes</taxon>
        <taxon>Xylariomycetidae</taxon>
        <taxon>Xylariales</taxon>
        <taxon>Xylariaceae</taxon>
        <taxon>Xylaria</taxon>
    </lineage>
</organism>
<sequence length="280" mass="31100">MQSLQDSQETMRWQLDNSSAILNPQNANDFTRRPKDGEQAQLTSSRTLAVNIGDSGSSSLNFSSRDLGARNRLPIFPDFLLPGNFDRNLATFKAQANEATATRGFYPLMPLYIIRRLIEIYFTDAMAEHQFITLASFMTLLEAQYAASAVGPAEDATRWALVNAILALAIRFKTAVGSESDIAPVTDSLYKNATMVVHQLILQEPNLPSIQALLAMAIFSRGLPDVQAFIMLTTNASRQLEIFGRKRFMGNSTSPVCEEDQFEQAYEVSNRLSEEASRSI</sequence>
<evidence type="ECO:0000256" key="3">
    <source>
        <dbReference type="ARBA" id="ARBA00023125"/>
    </source>
</evidence>
<evidence type="ECO:0008006" key="9">
    <source>
        <dbReference type="Google" id="ProtNLM"/>
    </source>
</evidence>
<evidence type="ECO:0000256" key="6">
    <source>
        <dbReference type="SAM" id="MobiDB-lite"/>
    </source>
</evidence>
<name>A0A4Z0YUT2_9PEZI</name>
<keyword evidence="3" id="KW-0238">DNA-binding</keyword>
<dbReference type="InterPro" id="IPR050987">
    <property type="entry name" value="AtrR-like"/>
</dbReference>
<feature type="region of interest" description="Disordered" evidence="6">
    <location>
        <begin position="22"/>
        <end position="42"/>
    </location>
</feature>
<accession>A0A4Z0YUT2</accession>
<keyword evidence="8" id="KW-1185">Reference proteome</keyword>
<gene>
    <name evidence="7" type="ORF">E0Z10_g5839</name>
</gene>
<evidence type="ECO:0000313" key="8">
    <source>
        <dbReference type="Proteomes" id="UP000297716"/>
    </source>
</evidence>
<evidence type="ECO:0000256" key="1">
    <source>
        <dbReference type="ARBA" id="ARBA00004123"/>
    </source>
</evidence>
<keyword evidence="4" id="KW-0804">Transcription</keyword>
<proteinExistence type="predicted"/>
<dbReference type="GO" id="GO:0003700">
    <property type="term" value="F:DNA-binding transcription factor activity"/>
    <property type="evidence" value="ECO:0007669"/>
    <property type="project" value="InterPro"/>
</dbReference>
<dbReference type="STRING" id="37992.A0A4Z0YUT2"/>
<comment type="subcellular location">
    <subcellularLocation>
        <location evidence="1">Nucleus</location>
    </subcellularLocation>
</comment>
<keyword evidence="2" id="KW-0805">Transcription regulation</keyword>
<protein>
    <recommendedName>
        <fullName evidence="9">Transcription factor domain-containing protein</fullName>
    </recommendedName>
</protein>
<comment type="caution">
    <text evidence="7">The sequence shown here is derived from an EMBL/GenBank/DDBJ whole genome shotgun (WGS) entry which is preliminary data.</text>
</comment>
<evidence type="ECO:0000313" key="7">
    <source>
        <dbReference type="EMBL" id="TGJ82895.1"/>
    </source>
</evidence>
<dbReference type="CDD" id="cd12148">
    <property type="entry name" value="fungal_TF_MHR"/>
    <property type="match status" value="1"/>
</dbReference>
<dbReference type="AlphaFoldDB" id="A0A4Z0YUT2"/>
<dbReference type="Proteomes" id="UP000297716">
    <property type="component" value="Unassembled WGS sequence"/>
</dbReference>
<evidence type="ECO:0000256" key="5">
    <source>
        <dbReference type="ARBA" id="ARBA00023242"/>
    </source>
</evidence>
<evidence type="ECO:0000256" key="2">
    <source>
        <dbReference type="ARBA" id="ARBA00023015"/>
    </source>
</evidence>
<dbReference type="PANTHER" id="PTHR46910:SF37">
    <property type="entry name" value="ZN(II)2CYS6 TRANSCRIPTION FACTOR (EUROFUNG)"/>
    <property type="match status" value="1"/>
</dbReference>
<dbReference type="EMBL" id="SKBN01000111">
    <property type="protein sequence ID" value="TGJ82895.1"/>
    <property type="molecule type" value="Genomic_DNA"/>
</dbReference>
<reference evidence="7 8" key="1">
    <citation type="submission" date="2019-03" db="EMBL/GenBank/DDBJ databases">
        <title>Draft genome sequence of Xylaria hypoxylon DSM 108379, a ubiquitous saprotrophic-parasitic fungi on hardwood.</title>
        <authorList>
            <person name="Buettner E."/>
            <person name="Leonhardt S."/>
            <person name="Gebauer A.M."/>
            <person name="Liers C."/>
            <person name="Hofrichter M."/>
            <person name="Kellner H."/>
        </authorList>
    </citation>
    <scope>NUCLEOTIDE SEQUENCE [LARGE SCALE GENOMIC DNA]</scope>
    <source>
        <strain evidence="7 8">DSM 108379</strain>
    </source>
</reference>
<dbReference type="PANTHER" id="PTHR46910">
    <property type="entry name" value="TRANSCRIPTION FACTOR PDR1"/>
    <property type="match status" value="1"/>
</dbReference>
<evidence type="ECO:0000256" key="4">
    <source>
        <dbReference type="ARBA" id="ARBA00023163"/>
    </source>
</evidence>
<dbReference type="OrthoDB" id="3266505at2759"/>
<keyword evidence="5" id="KW-0539">Nucleus</keyword>
<dbReference type="GO" id="GO:0005634">
    <property type="term" value="C:nucleus"/>
    <property type="evidence" value="ECO:0007669"/>
    <property type="project" value="UniProtKB-SubCell"/>
</dbReference>